<dbReference type="GO" id="GO:0051301">
    <property type="term" value="P:cell division"/>
    <property type="evidence" value="ECO:0007669"/>
    <property type="project" value="UniProtKB-KW"/>
</dbReference>
<keyword evidence="4" id="KW-0547">Nucleotide-binding</keyword>
<evidence type="ECO:0000313" key="15">
    <source>
        <dbReference type="Proteomes" id="UP000545876"/>
    </source>
</evidence>
<dbReference type="InterPro" id="IPR036615">
    <property type="entry name" value="Mur_ligase_C_dom_sf"/>
</dbReference>
<feature type="domain" description="Mur ligase central" evidence="13">
    <location>
        <begin position="112"/>
        <end position="300"/>
    </location>
</feature>
<dbReference type="InterPro" id="IPR000713">
    <property type="entry name" value="Mur_ligase_N"/>
</dbReference>
<comment type="catalytic activity">
    <reaction evidence="10">
        <text>D-alanyl-D-alanine + UDP-N-acetyl-alpha-D-muramoyl-L-alanyl-gamma-D-glutamyl-meso-2,6-diaminopimelate + ATP = UDP-N-acetyl-alpha-D-muramoyl-L-alanyl-gamma-D-glutamyl-meso-2,6-diaminopimeloyl-D-alanyl-D-alanine + ADP + phosphate + H(+)</text>
        <dbReference type="Rhea" id="RHEA:28374"/>
        <dbReference type="ChEBI" id="CHEBI:15378"/>
        <dbReference type="ChEBI" id="CHEBI:30616"/>
        <dbReference type="ChEBI" id="CHEBI:43474"/>
        <dbReference type="ChEBI" id="CHEBI:57822"/>
        <dbReference type="ChEBI" id="CHEBI:61386"/>
        <dbReference type="ChEBI" id="CHEBI:83905"/>
        <dbReference type="ChEBI" id="CHEBI:456216"/>
        <dbReference type="EC" id="6.3.2.10"/>
    </reaction>
</comment>
<dbReference type="InterPro" id="IPR035911">
    <property type="entry name" value="MurE/MurF_N"/>
</dbReference>
<dbReference type="Pfam" id="PF01225">
    <property type="entry name" value="Mur_ligase"/>
    <property type="match status" value="1"/>
</dbReference>
<dbReference type="GO" id="GO:0071555">
    <property type="term" value="P:cell wall organization"/>
    <property type="evidence" value="ECO:0007669"/>
    <property type="project" value="UniProtKB-KW"/>
</dbReference>
<reference evidence="14 15" key="1">
    <citation type="journal article" date="2020" name="Biotechnol. Biofuels">
        <title>New insights from the biogas microbiome by comprehensive genome-resolved metagenomics of nearly 1600 species originating from multiple anaerobic digesters.</title>
        <authorList>
            <person name="Campanaro S."/>
            <person name="Treu L."/>
            <person name="Rodriguez-R L.M."/>
            <person name="Kovalovszki A."/>
            <person name="Ziels R.M."/>
            <person name="Maus I."/>
            <person name="Zhu X."/>
            <person name="Kougias P.G."/>
            <person name="Basile A."/>
            <person name="Luo G."/>
            <person name="Schluter A."/>
            <person name="Konstantinidis K.T."/>
            <person name="Angelidaki I."/>
        </authorList>
    </citation>
    <scope>NUCLEOTIDE SEQUENCE [LARGE SCALE GENOMIC DNA]</scope>
    <source>
        <strain evidence="14">AS06rmzACSIP_65</strain>
    </source>
</reference>
<dbReference type="Gene3D" id="3.40.1390.10">
    <property type="entry name" value="MurE/MurF, N-terminal domain"/>
    <property type="match status" value="1"/>
</dbReference>
<evidence type="ECO:0000256" key="7">
    <source>
        <dbReference type="ARBA" id="ARBA00022984"/>
    </source>
</evidence>
<dbReference type="InterPro" id="IPR036565">
    <property type="entry name" value="Mur-like_cat_sf"/>
</dbReference>
<dbReference type="EC" id="6.3.2.10" evidence="10"/>
<dbReference type="GO" id="GO:0005737">
    <property type="term" value="C:cytoplasm"/>
    <property type="evidence" value="ECO:0007669"/>
    <property type="project" value="UniProtKB-SubCell"/>
</dbReference>
<dbReference type="Proteomes" id="UP000545876">
    <property type="component" value="Unassembled WGS sequence"/>
</dbReference>
<dbReference type="GO" id="GO:0008360">
    <property type="term" value="P:regulation of cell shape"/>
    <property type="evidence" value="ECO:0007669"/>
    <property type="project" value="UniProtKB-KW"/>
</dbReference>
<comment type="subcellular location">
    <subcellularLocation>
        <location evidence="10">Cytoplasm</location>
    </subcellularLocation>
</comment>
<feature type="domain" description="Mur ligase C-terminal" evidence="12">
    <location>
        <begin position="323"/>
        <end position="441"/>
    </location>
</feature>
<keyword evidence="1" id="KW-0963">Cytoplasm</keyword>
<protein>
    <recommendedName>
        <fullName evidence="10">UDP-N-acetylmuramoyl-tripeptide--D-alanyl-D-alanine ligase</fullName>
        <ecNumber evidence="10">6.3.2.10</ecNumber>
    </recommendedName>
</protein>
<dbReference type="Pfam" id="PF02875">
    <property type="entry name" value="Mur_ligase_C"/>
    <property type="match status" value="1"/>
</dbReference>
<evidence type="ECO:0000256" key="1">
    <source>
        <dbReference type="ARBA" id="ARBA00022490"/>
    </source>
</evidence>
<evidence type="ECO:0000259" key="11">
    <source>
        <dbReference type="Pfam" id="PF01225"/>
    </source>
</evidence>
<keyword evidence="8 10" id="KW-0131">Cell cycle</keyword>
<dbReference type="Gene3D" id="3.40.1190.10">
    <property type="entry name" value="Mur-like, catalytic domain"/>
    <property type="match status" value="1"/>
</dbReference>
<keyword evidence="2 14" id="KW-0436">Ligase</keyword>
<evidence type="ECO:0000256" key="2">
    <source>
        <dbReference type="ARBA" id="ARBA00022598"/>
    </source>
</evidence>
<dbReference type="GO" id="GO:0009252">
    <property type="term" value="P:peptidoglycan biosynthetic process"/>
    <property type="evidence" value="ECO:0007669"/>
    <property type="project" value="UniProtKB-UniPathway"/>
</dbReference>
<keyword evidence="9 10" id="KW-0961">Cell wall biogenesis/degradation</keyword>
<gene>
    <name evidence="14" type="ORF">GX656_02115</name>
</gene>
<dbReference type="Pfam" id="PF08245">
    <property type="entry name" value="Mur_ligase_M"/>
    <property type="match status" value="1"/>
</dbReference>
<dbReference type="NCBIfam" id="TIGR01143">
    <property type="entry name" value="murF"/>
    <property type="match status" value="1"/>
</dbReference>
<evidence type="ECO:0000256" key="4">
    <source>
        <dbReference type="ARBA" id="ARBA00022741"/>
    </source>
</evidence>
<dbReference type="UniPathway" id="UPA00219"/>
<keyword evidence="3 10" id="KW-0132">Cell division</keyword>
<dbReference type="InterPro" id="IPR005863">
    <property type="entry name" value="UDP-N-AcMur_synth"/>
</dbReference>
<comment type="caution">
    <text evidence="14">The sequence shown here is derived from an EMBL/GenBank/DDBJ whole genome shotgun (WGS) entry which is preliminary data.</text>
</comment>
<keyword evidence="6 10" id="KW-0133">Cell shape</keyword>
<dbReference type="AlphaFoldDB" id="A0A847D193"/>
<proteinExistence type="predicted"/>
<organism evidence="14 15">
    <name type="scientific">Candidatus Dojkabacteria bacterium</name>
    <dbReference type="NCBI Taxonomy" id="2099670"/>
    <lineage>
        <taxon>Bacteria</taxon>
        <taxon>Candidatus Dojkabacteria</taxon>
    </lineage>
</organism>
<dbReference type="Gene3D" id="3.90.190.20">
    <property type="entry name" value="Mur ligase, C-terminal domain"/>
    <property type="match status" value="1"/>
</dbReference>
<dbReference type="InterPro" id="IPR004101">
    <property type="entry name" value="Mur_ligase_C"/>
</dbReference>
<evidence type="ECO:0000256" key="3">
    <source>
        <dbReference type="ARBA" id="ARBA00022618"/>
    </source>
</evidence>
<evidence type="ECO:0000256" key="10">
    <source>
        <dbReference type="RuleBase" id="RU004136"/>
    </source>
</evidence>
<dbReference type="InterPro" id="IPR013221">
    <property type="entry name" value="Mur_ligase_cen"/>
</dbReference>
<comment type="function">
    <text evidence="10">Involved in cell wall formation. Catalyzes the final step in the synthesis of UDP-N-acetylmuramoyl-pentapeptide, the precursor of murein.</text>
</comment>
<dbReference type="SUPFAM" id="SSF63418">
    <property type="entry name" value="MurE/MurF N-terminal domain"/>
    <property type="match status" value="1"/>
</dbReference>
<dbReference type="GO" id="GO:0005524">
    <property type="term" value="F:ATP binding"/>
    <property type="evidence" value="ECO:0007669"/>
    <property type="project" value="UniProtKB-KW"/>
</dbReference>
<evidence type="ECO:0000259" key="12">
    <source>
        <dbReference type="Pfam" id="PF02875"/>
    </source>
</evidence>
<dbReference type="EMBL" id="JAAZBX010000007">
    <property type="protein sequence ID" value="NLD25411.1"/>
    <property type="molecule type" value="Genomic_DNA"/>
</dbReference>
<evidence type="ECO:0000256" key="6">
    <source>
        <dbReference type="ARBA" id="ARBA00022960"/>
    </source>
</evidence>
<feature type="domain" description="Mur ligase N-terminal catalytic" evidence="11">
    <location>
        <begin position="27"/>
        <end position="98"/>
    </location>
</feature>
<comment type="pathway">
    <text evidence="10">Cell wall biogenesis; peptidoglycan biosynthesis.</text>
</comment>
<dbReference type="InterPro" id="IPR051046">
    <property type="entry name" value="MurCDEF_CellWall_CoF430Synth"/>
</dbReference>
<dbReference type="SUPFAM" id="SSF53623">
    <property type="entry name" value="MurD-like peptide ligases, catalytic domain"/>
    <property type="match status" value="1"/>
</dbReference>
<dbReference type="PANTHER" id="PTHR43024:SF1">
    <property type="entry name" value="UDP-N-ACETYLMURAMOYL-TRIPEPTIDE--D-ALANYL-D-ALANINE LIGASE"/>
    <property type="match status" value="1"/>
</dbReference>
<evidence type="ECO:0000256" key="9">
    <source>
        <dbReference type="ARBA" id="ARBA00023316"/>
    </source>
</evidence>
<evidence type="ECO:0000259" key="13">
    <source>
        <dbReference type="Pfam" id="PF08245"/>
    </source>
</evidence>
<keyword evidence="5" id="KW-0067">ATP-binding</keyword>
<keyword evidence="7 10" id="KW-0573">Peptidoglycan synthesis</keyword>
<dbReference type="PANTHER" id="PTHR43024">
    <property type="entry name" value="UDP-N-ACETYLMURAMOYL-TRIPEPTIDE--D-ALANYL-D-ALANINE LIGASE"/>
    <property type="match status" value="1"/>
</dbReference>
<accession>A0A847D193</accession>
<name>A0A847D193_9BACT</name>
<dbReference type="SUPFAM" id="SSF53244">
    <property type="entry name" value="MurD-like peptide ligases, peptide-binding domain"/>
    <property type="match status" value="1"/>
</dbReference>
<sequence length="459" mass="51962">MKIFLKDLKERFPEFEIKNYDESAFFTGFTYDSRDVSQQDIFIPIIGEKFDGHSFICEALESGCSMALCENKRYSSIEGVNKPLILVDSIQEGLKKVLNYSIGYIKKPIVAISGSTGKSTTRGMLVSILKNHMKVLSSERYNTVWGNAVLLGKYVDEDVIVLECGMDTKGEMAWHVNSVDPDYGILLNIGEVHAEKLGSINEIFKEKKDLADYMEKTGKPLILNIDDERLQHIANNYNKSAELVTFGKKENAQFQISNISVDNEGTHFTFKYYDDNIVDVDLSVYGEGYVYDAMAAIIVANELGVSIDNCVRDIQYYEGQEARFQKLEFGDVTLINDAYNANPESMKMSINTFRKLFPKEYYTIAVLGEMKELGSISKQRHRELGEHASQMEFNEVYFVGDYFSEFKIGEHLESADEVAALLNSKLQGLRNRKVAILLKGSHALGLYLIPDFLKKLGMI</sequence>
<dbReference type="GO" id="GO:0047480">
    <property type="term" value="F:UDP-N-acetylmuramoyl-tripeptide-D-alanyl-D-alanine ligase activity"/>
    <property type="evidence" value="ECO:0007669"/>
    <property type="project" value="UniProtKB-EC"/>
</dbReference>
<evidence type="ECO:0000256" key="5">
    <source>
        <dbReference type="ARBA" id="ARBA00022840"/>
    </source>
</evidence>
<evidence type="ECO:0000313" key="14">
    <source>
        <dbReference type="EMBL" id="NLD25411.1"/>
    </source>
</evidence>
<evidence type="ECO:0000256" key="8">
    <source>
        <dbReference type="ARBA" id="ARBA00023306"/>
    </source>
</evidence>